<evidence type="ECO:0000256" key="2">
    <source>
        <dbReference type="ARBA" id="ARBA00022528"/>
    </source>
</evidence>
<keyword evidence="12" id="KW-1185">Reference proteome</keyword>
<dbReference type="OrthoDB" id="652091at2759"/>
<evidence type="ECO:0000256" key="8">
    <source>
        <dbReference type="ARBA" id="ARBA00023002"/>
    </source>
</evidence>
<organism evidence="11 12">
    <name type="scientific">Chrysochromulina tobinii</name>
    <dbReference type="NCBI Taxonomy" id="1460289"/>
    <lineage>
        <taxon>Eukaryota</taxon>
        <taxon>Haptista</taxon>
        <taxon>Haptophyta</taxon>
        <taxon>Prymnesiophyceae</taxon>
        <taxon>Prymnesiales</taxon>
        <taxon>Chrysochromulinaceae</taxon>
        <taxon>Chrysochromulina</taxon>
    </lineage>
</organism>
<evidence type="ECO:0000256" key="1">
    <source>
        <dbReference type="ARBA" id="ARBA00004229"/>
    </source>
</evidence>
<proteinExistence type="predicted"/>
<evidence type="ECO:0000256" key="5">
    <source>
        <dbReference type="ARBA" id="ARBA00022640"/>
    </source>
</evidence>
<evidence type="ECO:0000313" key="11">
    <source>
        <dbReference type="EMBL" id="KOO31539.1"/>
    </source>
</evidence>
<evidence type="ECO:0000256" key="10">
    <source>
        <dbReference type="SAM" id="SignalP"/>
    </source>
</evidence>
<keyword evidence="3" id="KW-0602">Photosynthesis</keyword>
<dbReference type="InterPro" id="IPR016084">
    <property type="entry name" value="Haem_Oase-like_multi-hlx"/>
</dbReference>
<evidence type="ECO:0000256" key="4">
    <source>
        <dbReference type="ARBA" id="ARBA00022617"/>
    </source>
</evidence>
<keyword evidence="2" id="KW-0150">Chloroplast</keyword>
<dbReference type="PANTHER" id="PTHR35703:SF2">
    <property type="entry name" value="HEME OXYGENASE 1, CHLOROPLASTIC-RELATED"/>
    <property type="match status" value="1"/>
</dbReference>
<comment type="subcellular location">
    <subcellularLocation>
        <location evidence="1">Plastid</location>
        <location evidence="1">Chloroplast</location>
    </subcellularLocation>
</comment>
<dbReference type="GO" id="GO:0046872">
    <property type="term" value="F:metal ion binding"/>
    <property type="evidence" value="ECO:0007669"/>
    <property type="project" value="UniProtKB-KW"/>
</dbReference>
<keyword evidence="7" id="KW-0809">Transit peptide</keyword>
<evidence type="ECO:0000256" key="3">
    <source>
        <dbReference type="ARBA" id="ARBA00022531"/>
    </source>
</evidence>
<name>A0A0M0JY97_9EUKA</name>
<dbReference type="Gene3D" id="1.20.910.10">
    <property type="entry name" value="Heme oxygenase-like"/>
    <property type="match status" value="1"/>
</dbReference>
<dbReference type="CDD" id="cd19165">
    <property type="entry name" value="HemeO"/>
    <property type="match status" value="1"/>
</dbReference>
<dbReference type="AlphaFoldDB" id="A0A0M0JY97"/>
<gene>
    <name evidence="11" type="ORF">Ctob_004498</name>
</gene>
<evidence type="ECO:0000256" key="6">
    <source>
        <dbReference type="ARBA" id="ARBA00022723"/>
    </source>
</evidence>
<feature type="signal peptide" evidence="10">
    <location>
        <begin position="1"/>
        <end position="17"/>
    </location>
</feature>
<keyword evidence="4" id="KW-0349">Heme</keyword>
<dbReference type="GO" id="GO:0006788">
    <property type="term" value="P:heme oxidation"/>
    <property type="evidence" value="ECO:0007669"/>
    <property type="project" value="InterPro"/>
</dbReference>
<accession>A0A0M0JY97</accession>
<dbReference type="PANTHER" id="PTHR35703">
    <property type="entry name" value="HEME OXYGENASE 1, CHLOROPLASTIC-RELATED"/>
    <property type="match status" value="1"/>
</dbReference>
<dbReference type="InterPro" id="IPR002051">
    <property type="entry name" value="Haem_Oase"/>
</dbReference>
<keyword evidence="6" id="KW-0479">Metal-binding</keyword>
<dbReference type="InterPro" id="IPR016951">
    <property type="entry name" value="Haem_Oase_decyc_pln"/>
</dbReference>
<dbReference type="GO" id="GO:0009507">
    <property type="term" value="C:chloroplast"/>
    <property type="evidence" value="ECO:0007669"/>
    <property type="project" value="UniProtKB-SubCell"/>
</dbReference>
<dbReference type="Proteomes" id="UP000037460">
    <property type="component" value="Unassembled WGS sequence"/>
</dbReference>
<keyword evidence="5" id="KW-0934">Plastid</keyword>
<protein>
    <submittedName>
        <fullName evidence="11">Heme oxygenase 1</fullName>
    </submittedName>
</protein>
<evidence type="ECO:0000313" key="12">
    <source>
        <dbReference type="Proteomes" id="UP000037460"/>
    </source>
</evidence>
<evidence type="ECO:0000256" key="7">
    <source>
        <dbReference type="ARBA" id="ARBA00022946"/>
    </source>
</evidence>
<feature type="chain" id="PRO_5005602231" evidence="10">
    <location>
        <begin position="18"/>
        <end position="263"/>
    </location>
</feature>
<keyword evidence="10" id="KW-0732">Signal</keyword>
<keyword evidence="8" id="KW-0560">Oxidoreductase</keyword>
<evidence type="ECO:0000256" key="9">
    <source>
        <dbReference type="ARBA" id="ARBA00023004"/>
    </source>
</evidence>
<sequence>MRTGLYTLCGALSAAAAFRPAGVALMPVHAPSPVLRAAHGLAMTAATGEVPSFVQTEMRGAAMALHTRDQAPREGKQPAQRPMSSWQPTRADYLQFLVDSRKVYRTLEEIVEETEMFASFRASGLERGAALDKDIAWFAATHGEKEPAVKSQGETYAAELRKMVADGELERFVCHFYNFYFAHTAGGRMIGKRMAGMLLDGHTLEFYQWDGDVDQVLLPGLRTKIDALVAGWSREQKDKCLAETANSFKGGGAMMQHISPPKE</sequence>
<dbReference type="GO" id="GO:0015979">
    <property type="term" value="P:photosynthesis"/>
    <property type="evidence" value="ECO:0007669"/>
    <property type="project" value="UniProtKB-KW"/>
</dbReference>
<reference evidence="12" key="1">
    <citation type="journal article" date="2015" name="PLoS Genet.">
        <title>Genome Sequence and Transcriptome Analyses of Chrysochromulina tobin: Metabolic Tools for Enhanced Algal Fitness in the Prominent Order Prymnesiales (Haptophyceae).</title>
        <authorList>
            <person name="Hovde B.T."/>
            <person name="Deodato C.R."/>
            <person name="Hunsperger H.M."/>
            <person name="Ryken S.A."/>
            <person name="Yost W."/>
            <person name="Jha R.K."/>
            <person name="Patterson J."/>
            <person name="Monnat R.J. Jr."/>
            <person name="Barlow S.B."/>
            <person name="Starkenburg S.R."/>
            <person name="Cattolico R.A."/>
        </authorList>
    </citation>
    <scope>NUCLEOTIDE SEQUENCE</scope>
    <source>
        <strain evidence="12">CCMP291</strain>
    </source>
</reference>
<dbReference type="SUPFAM" id="SSF48613">
    <property type="entry name" value="Heme oxygenase-like"/>
    <property type="match status" value="1"/>
</dbReference>
<dbReference type="GO" id="GO:0004392">
    <property type="term" value="F:heme oxygenase (decyclizing) activity"/>
    <property type="evidence" value="ECO:0007669"/>
    <property type="project" value="InterPro"/>
</dbReference>
<dbReference type="InterPro" id="IPR016053">
    <property type="entry name" value="Haem_Oase-like"/>
</dbReference>
<dbReference type="EMBL" id="JWZX01001991">
    <property type="protein sequence ID" value="KOO31539.1"/>
    <property type="molecule type" value="Genomic_DNA"/>
</dbReference>
<keyword evidence="9" id="KW-0408">Iron</keyword>
<comment type="caution">
    <text evidence="11">The sequence shown here is derived from an EMBL/GenBank/DDBJ whole genome shotgun (WGS) entry which is preliminary data.</text>
</comment>
<dbReference type="Pfam" id="PF01126">
    <property type="entry name" value="Heme_oxygenase"/>
    <property type="match status" value="1"/>
</dbReference>